<reference evidence="1 2" key="1">
    <citation type="submission" date="2018-05" db="EMBL/GenBank/DDBJ databases">
        <title>Genomic Encyclopedia of Archaeal and Bacterial Type Strains, Phase II (KMG-II): from individual species to whole genera.</title>
        <authorList>
            <person name="Goeker M."/>
        </authorList>
    </citation>
    <scope>NUCLEOTIDE SEQUENCE [LARGE SCALE GENOMIC DNA]</scope>
    <source>
        <strain evidence="1 2">DSM 19975</strain>
    </source>
</reference>
<dbReference type="EMBL" id="QGHA01000002">
    <property type="protein sequence ID" value="PWK78948.1"/>
    <property type="molecule type" value="Genomic_DNA"/>
</dbReference>
<name>A0A316HED7_9SPHI</name>
<evidence type="ECO:0000313" key="1">
    <source>
        <dbReference type="EMBL" id="PWK78948.1"/>
    </source>
</evidence>
<organism evidence="1 2">
    <name type="scientific">Mucilaginibacter oryzae</name>
    <dbReference type="NCBI Taxonomy" id="468058"/>
    <lineage>
        <taxon>Bacteria</taxon>
        <taxon>Pseudomonadati</taxon>
        <taxon>Bacteroidota</taxon>
        <taxon>Sphingobacteriia</taxon>
        <taxon>Sphingobacteriales</taxon>
        <taxon>Sphingobacteriaceae</taxon>
        <taxon>Mucilaginibacter</taxon>
    </lineage>
</organism>
<gene>
    <name evidence="1" type="ORF">LX99_01402</name>
</gene>
<sequence length="86" mass="10261">MPYFTKLLLINPLLTIEYPFPLMTAEFRVSPSPEQKINSVVCRKCKGELRRIPRSGFVKFFLFGMPFKKYMCFKCARKTYRWVPTK</sequence>
<dbReference type="Proteomes" id="UP000245678">
    <property type="component" value="Unassembled WGS sequence"/>
</dbReference>
<dbReference type="AlphaFoldDB" id="A0A316HED7"/>
<evidence type="ECO:0000313" key="2">
    <source>
        <dbReference type="Proteomes" id="UP000245678"/>
    </source>
</evidence>
<comment type="caution">
    <text evidence="1">The sequence shown here is derived from an EMBL/GenBank/DDBJ whole genome shotgun (WGS) entry which is preliminary data.</text>
</comment>
<protein>
    <submittedName>
        <fullName evidence="1">Uncharacterized protein</fullName>
    </submittedName>
</protein>
<keyword evidence="2" id="KW-1185">Reference proteome</keyword>
<accession>A0A316HED7</accession>
<proteinExistence type="predicted"/>